<dbReference type="GO" id="GO:0016020">
    <property type="term" value="C:membrane"/>
    <property type="evidence" value="ECO:0007669"/>
    <property type="project" value="TreeGrafter"/>
</dbReference>
<feature type="domain" description="Phospholipid/glycerol acyltransferase" evidence="1">
    <location>
        <begin position="93"/>
        <end position="212"/>
    </location>
</feature>
<dbReference type="PIRSF" id="PIRSF016753">
    <property type="entry name" value="P_lipid/glycerol_ac_tran_prd"/>
    <property type="match status" value="1"/>
</dbReference>
<dbReference type="Pfam" id="PF01553">
    <property type="entry name" value="Acyltransferase"/>
    <property type="match status" value="1"/>
</dbReference>
<name>A0A9W6P7Z1_9ACTN</name>
<dbReference type="PANTHER" id="PTHR22753:SF14">
    <property type="entry name" value="MONOACYLGLYCEROL_DIACYLGLYCEROL O-ACYLTRANSFERASE"/>
    <property type="match status" value="1"/>
</dbReference>
<evidence type="ECO:0000259" key="1">
    <source>
        <dbReference type="SMART" id="SM00563"/>
    </source>
</evidence>
<evidence type="ECO:0000313" key="3">
    <source>
        <dbReference type="Proteomes" id="UP001165092"/>
    </source>
</evidence>
<evidence type="ECO:0000313" key="2">
    <source>
        <dbReference type="EMBL" id="GLU49195.1"/>
    </source>
</evidence>
<dbReference type="PANTHER" id="PTHR22753">
    <property type="entry name" value="TRANSMEMBRANE PROTEIN 68"/>
    <property type="match status" value="1"/>
</dbReference>
<sequence length="305" mass="33740">MTTPGDDATDPTTAEPGLAPVVPLVSAVERAEPLNAFLEFCERRLTGAYAVDDFGYDEDLTEQVLLPLIRVWYENWFRIEVRGLDNVPDAGRALVVSNHSGVVPFDALMLQVALRDHHPAERRFRMLVADVVFDIPVLSHLARKAGHTLATPEDAERLLGQDELVGVFPEGYKGLGKPFSERYRLQRFGRGGFVSTAVRTRSPIIPCSVVGAEEIYPKIGDLTALARLLKLPYFPVTLTFPLLGPLGLIPLPTKWIIEFGEPMGTEKYAPEAADDPGVIFEVGDQVHDTIQQTLNRLVIERGDPF</sequence>
<dbReference type="InterPro" id="IPR002123">
    <property type="entry name" value="Plipid/glycerol_acylTrfase"/>
</dbReference>
<proteinExistence type="predicted"/>
<keyword evidence="2" id="KW-0012">Acyltransferase</keyword>
<dbReference type="GO" id="GO:0016746">
    <property type="term" value="F:acyltransferase activity"/>
    <property type="evidence" value="ECO:0007669"/>
    <property type="project" value="UniProtKB-KW"/>
</dbReference>
<gene>
    <name evidence="2" type="ORF">Nans01_35460</name>
</gene>
<dbReference type="SMART" id="SM00563">
    <property type="entry name" value="PlsC"/>
    <property type="match status" value="1"/>
</dbReference>
<reference evidence="2" key="1">
    <citation type="submission" date="2023-02" db="EMBL/GenBank/DDBJ databases">
        <title>Nocardiopsis ansamitocini NBRC 112285.</title>
        <authorList>
            <person name="Ichikawa N."/>
            <person name="Sato H."/>
            <person name="Tonouchi N."/>
        </authorList>
    </citation>
    <scope>NUCLEOTIDE SEQUENCE</scope>
    <source>
        <strain evidence="2">NBRC 112285</strain>
    </source>
</reference>
<dbReference type="EMBL" id="BSQG01000006">
    <property type="protein sequence ID" value="GLU49195.1"/>
    <property type="molecule type" value="Genomic_DNA"/>
</dbReference>
<organism evidence="2 3">
    <name type="scientific">Nocardiopsis ansamitocini</name>
    <dbReference type="NCBI Taxonomy" id="1670832"/>
    <lineage>
        <taxon>Bacteria</taxon>
        <taxon>Bacillati</taxon>
        <taxon>Actinomycetota</taxon>
        <taxon>Actinomycetes</taxon>
        <taxon>Streptosporangiales</taxon>
        <taxon>Nocardiopsidaceae</taxon>
        <taxon>Nocardiopsis</taxon>
    </lineage>
</organism>
<keyword evidence="2" id="KW-0808">Transferase</keyword>
<dbReference type="SUPFAM" id="SSF69593">
    <property type="entry name" value="Glycerol-3-phosphate (1)-acyltransferase"/>
    <property type="match status" value="1"/>
</dbReference>
<accession>A0A9W6P7Z1</accession>
<dbReference type="InterPro" id="IPR016676">
    <property type="entry name" value="P_lipid/glycerol_AcTrfase_prd"/>
</dbReference>
<dbReference type="CDD" id="cd07987">
    <property type="entry name" value="LPLAT_MGAT-like"/>
    <property type="match status" value="1"/>
</dbReference>
<comment type="caution">
    <text evidence="2">The sequence shown here is derived from an EMBL/GenBank/DDBJ whole genome shotgun (WGS) entry which is preliminary data.</text>
</comment>
<keyword evidence="3" id="KW-1185">Reference proteome</keyword>
<dbReference type="AlphaFoldDB" id="A0A9W6P7Z1"/>
<protein>
    <submittedName>
        <fullName evidence="2">Glycerol acyltransferase</fullName>
    </submittedName>
</protein>
<dbReference type="Proteomes" id="UP001165092">
    <property type="component" value="Unassembled WGS sequence"/>
</dbReference>
<dbReference type="RefSeq" id="WP_285760672.1">
    <property type="nucleotide sequence ID" value="NZ_BSQG01000006.1"/>
</dbReference>